<sequence length="106" mass="12837">MPKVEETKQLHTIKSSGYNNTSFTTKMTPYFTHQKYIQQYRNSECHIIKWILEYNTGFKEWKRQQYTEQQKLITSSAHLRLLPQKIKFILNVFTNPFKISFLHLHV</sequence>
<gene>
    <name evidence="1" type="ORF">V8G54_028974</name>
</gene>
<dbReference type="Proteomes" id="UP001374535">
    <property type="component" value="Chromosome 9"/>
</dbReference>
<dbReference type="AlphaFoldDB" id="A0AAQ3RLE4"/>
<feature type="non-terminal residue" evidence="1">
    <location>
        <position position="106"/>
    </location>
</feature>
<name>A0AAQ3RLE4_VIGMU</name>
<evidence type="ECO:0000313" key="1">
    <source>
        <dbReference type="EMBL" id="WVY96823.1"/>
    </source>
</evidence>
<evidence type="ECO:0000313" key="2">
    <source>
        <dbReference type="Proteomes" id="UP001374535"/>
    </source>
</evidence>
<organism evidence="1 2">
    <name type="scientific">Vigna mungo</name>
    <name type="common">Black gram</name>
    <name type="synonym">Phaseolus mungo</name>
    <dbReference type="NCBI Taxonomy" id="3915"/>
    <lineage>
        <taxon>Eukaryota</taxon>
        <taxon>Viridiplantae</taxon>
        <taxon>Streptophyta</taxon>
        <taxon>Embryophyta</taxon>
        <taxon>Tracheophyta</taxon>
        <taxon>Spermatophyta</taxon>
        <taxon>Magnoliopsida</taxon>
        <taxon>eudicotyledons</taxon>
        <taxon>Gunneridae</taxon>
        <taxon>Pentapetalae</taxon>
        <taxon>rosids</taxon>
        <taxon>fabids</taxon>
        <taxon>Fabales</taxon>
        <taxon>Fabaceae</taxon>
        <taxon>Papilionoideae</taxon>
        <taxon>50 kb inversion clade</taxon>
        <taxon>NPAAA clade</taxon>
        <taxon>indigoferoid/millettioid clade</taxon>
        <taxon>Phaseoleae</taxon>
        <taxon>Vigna</taxon>
    </lineage>
</organism>
<reference evidence="1 2" key="1">
    <citation type="journal article" date="2023" name="Life. Sci Alliance">
        <title>Evolutionary insights into 3D genome organization and epigenetic landscape of Vigna mungo.</title>
        <authorList>
            <person name="Junaid A."/>
            <person name="Singh B."/>
            <person name="Bhatia S."/>
        </authorList>
    </citation>
    <scope>NUCLEOTIDE SEQUENCE [LARGE SCALE GENOMIC DNA]</scope>
    <source>
        <strain evidence="1">Urdbean</strain>
    </source>
</reference>
<proteinExistence type="predicted"/>
<accession>A0AAQ3RLE4</accession>
<keyword evidence="2" id="KW-1185">Reference proteome</keyword>
<protein>
    <submittedName>
        <fullName evidence="1">Uncharacterized protein</fullName>
    </submittedName>
</protein>
<dbReference type="EMBL" id="CP144692">
    <property type="protein sequence ID" value="WVY96823.1"/>
    <property type="molecule type" value="Genomic_DNA"/>
</dbReference>